<accession>A0A317JP12</accession>
<dbReference type="PANTHER" id="PTHR36109:SF2">
    <property type="entry name" value="MEMBRANE PROTEIN"/>
    <property type="match status" value="1"/>
</dbReference>
<gene>
    <name evidence="2" type="ORF">C5B42_04675</name>
</gene>
<evidence type="ECO:0008006" key="4">
    <source>
        <dbReference type="Google" id="ProtNLM"/>
    </source>
</evidence>
<protein>
    <recommendedName>
        <fullName evidence="4">DUF3341 domain-containing protein</fullName>
    </recommendedName>
</protein>
<dbReference type="AlphaFoldDB" id="A0A317JP12"/>
<keyword evidence="1" id="KW-0472">Membrane</keyword>
<dbReference type="PANTHER" id="PTHR36109">
    <property type="entry name" value="MEMBRANE PROTEIN-RELATED"/>
    <property type="match status" value="1"/>
</dbReference>
<comment type="caution">
    <text evidence="2">The sequence shown here is derived from an EMBL/GenBank/DDBJ whole genome shotgun (WGS) entry which is preliminary data.</text>
</comment>
<keyword evidence="1" id="KW-0812">Transmembrane</keyword>
<evidence type="ECO:0000313" key="2">
    <source>
        <dbReference type="EMBL" id="PWU22931.1"/>
    </source>
</evidence>
<sequence>MSTLIGFVQSVHEAKDVVHGLQEVGYQQGEISVLVKNNTAVGLQEGEKVIPAGVASGATTGGALGALGGVLVGLGVIAFPGIGALLVGGPLLAAMGISGAAASTVTGAVAGAVVGGAAGGIIGAFMKAGISEERAREYERRLNEGAALVGVVTDRITDAIALQVFQSHHVSDIAKLP</sequence>
<reference evidence="2 3" key="1">
    <citation type="submission" date="2018-02" db="EMBL/GenBank/DDBJ databases">
        <title>Genomic Reconstructions from Amazon Rainforest and Pasture Soil Reveal Novel Insights into the Physiology of Candidate Phyla in Tropical Sites.</title>
        <authorList>
            <person name="Kroeger M.E."/>
            <person name="Delmont T."/>
            <person name="Eren A.M."/>
            <person name="Guo J."/>
            <person name="Meyer K.M."/>
            <person name="Khan K."/>
            <person name="Rodrigues J.L.M."/>
            <person name="Bohannan B.J.M."/>
            <person name="Tringe S."/>
            <person name="Borges C.D."/>
            <person name="Tiedje J."/>
            <person name="Tsai S.M."/>
            <person name="Nusslein K."/>
        </authorList>
    </citation>
    <scope>NUCLEOTIDE SEQUENCE [LARGE SCALE GENOMIC DNA]</scope>
    <source>
        <strain evidence="2">Amazon FNV 2010 28 9</strain>
    </source>
</reference>
<dbReference type="Proteomes" id="UP000246104">
    <property type="component" value="Unassembled WGS sequence"/>
</dbReference>
<feature type="transmembrane region" description="Helical" evidence="1">
    <location>
        <begin position="64"/>
        <end position="88"/>
    </location>
</feature>
<feature type="transmembrane region" description="Helical" evidence="1">
    <location>
        <begin position="100"/>
        <end position="126"/>
    </location>
</feature>
<dbReference type="InterPro" id="IPR052948">
    <property type="entry name" value="Low_temp-induced_all0457"/>
</dbReference>
<dbReference type="EMBL" id="PSRQ01000052">
    <property type="protein sequence ID" value="PWU22931.1"/>
    <property type="molecule type" value="Genomic_DNA"/>
</dbReference>
<keyword evidence="1" id="KW-1133">Transmembrane helix</keyword>
<proteinExistence type="predicted"/>
<organism evidence="2 3">
    <name type="scientific">Candidatus Cerribacteria bacterium 'Amazon FNV 2010 28 9'</name>
    <dbReference type="NCBI Taxonomy" id="2081795"/>
    <lineage>
        <taxon>Bacteria</taxon>
        <taxon>Candidatus Cerribacteria</taxon>
    </lineage>
</organism>
<evidence type="ECO:0000313" key="3">
    <source>
        <dbReference type="Proteomes" id="UP000246104"/>
    </source>
</evidence>
<evidence type="ECO:0000256" key="1">
    <source>
        <dbReference type="SAM" id="Phobius"/>
    </source>
</evidence>
<name>A0A317JP12_9BACT</name>